<accession>A0A3D8IFN5</accession>
<dbReference type="GO" id="GO:0046872">
    <property type="term" value="F:metal ion binding"/>
    <property type="evidence" value="ECO:0007669"/>
    <property type="project" value="UniProtKB-KW"/>
</dbReference>
<protein>
    <submittedName>
        <fullName evidence="7">Radical SAM protein</fullName>
    </submittedName>
</protein>
<evidence type="ECO:0000313" key="8">
    <source>
        <dbReference type="Proteomes" id="UP000256650"/>
    </source>
</evidence>
<dbReference type="OrthoDB" id="9782387at2"/>
<dbReference type="PANTHER" id="PTHR11228:SF7">
    <property type="entry name" value="PQQA PEPTIDE CYCLASE"/>
    <property type="match status" value="1"/>
</dbReference>
<dbReference type="SUPFAM" id="SSF102114">
    <property type="entry name" value="Radical SAM enzymes"/>
    <property type="match status" value="1"/>
</dbReference>
<dbReference type="InterPro" id="IPR050377">
    <property type="entry name" value="Radical_SAM_PqqE_MftC-like"/>
</dbReference>
<evidence type="ECO:0000259" key="6">
    <source>
        <dbReference type="Pfam" id="PF04055"/>
    </source>
</evidence>
<dbReference type="EMBL" id="NXLS01000003">
    <property type="protein sequence ID" value="RDU63361.1"/>
    <property type="molecule type" value="Genomic_DNA"/>
</dbReference>
<evidence type="ECO:0000256" key="5">
    <source>
        <dbReference type="ARBA" id="ARBA00023014"/>
    </source>
</evidence>
<dbReference type="SFLD" id="SFLDG01067">
    <property type="entry name" value="SPASM/twitch_domain_containing"/>
    <property type="match status" value="1"/>
</dbReference>
<keyword evidence="3" id="KW-0479">Metal-binding</keyword>
<proteinExistence type="predicted"/>
<evidence type="ECO:0000256" key="2">
    <source>
        <dbReference type="ARBA" id="ARBA00022691"/>
    </source>
</evidence>
<dbReference type="Proteomes" id="UP000256650">
    <property type="component" value="Unassembled WGS sequence"/>
</dbReference>
<dbReference type="GO" id="GO:0051536">
    <property type="term" value="F:iron-sulfur cluster binding"/>
    <property type="evidence" value="ECO:0007669"/>
    <property type="project" value="UniProtKB-KW"/>
</dbReference>
<dbReference type="InterPro" id="IPR058240">
    <property type="entry name" value="rSAM_sf"/>
</dbReference>
<organism evidence="7 8">
    <name type="scientific">Helicobacter ganmani</name>
    <dbReference type="NCBI Taxonomy" id="60246"/>
    <lineage>
        <taxon>Bacteria</taxon>
        <taxon>Pseudomonadati</taxon>
        <taxon>Campylobacterota</taxon>
        <taxon>Epsilonproteobacteria</taxon>
        <taxon>Campylobacterales</taxon>
        <taxon>Helicobacteraceae</taxon>
        <taxon>Helicobacter</taxon>
    </lineage>
</organism>
<evidence type="ECO:0000256" key="4">
    <source>
        <dbReference type="ARBA" id="ARBA00023004"/>
    </source>
</evidence>
<gene>
    <name evidence="7" type="ORF">CQA43_04345</name>
</gene>
<dbReference type="AlphaFoldDB" id="A0A3D8IFN5"/>
<dbReference type="Pfam" id="PF04055">
    <property type="entry name" value="Radical_SAM"/>
    <property type="match status" value="1"/>
</dbReference>
<dbReference type="InterPro" id="IPR013785">
    <property type="entry name" value="Aldolase_TIM"/>
</dbReference>
<evidence type="ECO:0000313" key="7">
    <source>
        <dbReference type="EMBL" id="RDU63361.1"/>
    </source>
</evidence>
<dbReference type="InterPro" id="IPR007197">
    <property type="entry name" value="rSAM"/>
</dbReference>
<dbReference type="PANTHER" id="PTHR11228">
    <property type="entry name" value="RADICAL SAM DOMAIN PROTEIN"/>
    <property type="match status" value="1"/>
</dbReference>
<evidence type="ECO:0000256" key="3">
    <source>
        <dbReference type="ARBA" id="ARBA00022723"/>
    </source>
</evidence>
<dbReference type="CDD" id="cd01335">
    <property type="entry name" value="Radical_SAM"/>
    <property type="match status" value="1"/>
</dbReference>
<dbReference type="SFLD" id="SFLDS00029">
    <property type="entry name" value="Radical_SAM"/>
    <property type="match status" value="1"/>
</dbReference>
<sequence>MKTLNYQKLLENPLFVSRYIEPNINWRHSYLNGKRGIKRLFSYPYASLMRKFFLRSYFQKRVLRGIVDIPYVEIVLTTKCTLRCEHCCNLMQYFTPKAQYVGTLENIIESLEQLCSKVSSINRLRLIGGEPFLFKDLPQLLDYIESQKKILTYDILSNGSIDIKEPILQRMKKSKKIRKVSISDYSHVPNIRLKQESIFKNLKKYRIPFSFLKGGTWHRLERIHKRGRSKEQIIANYLSCRASCVSLIGGGGGELAPKGAIFVCAAASSLSVLKGLEEFEGDYIDLMDETDRFLEFYAQDFYKSCDYCQDYSKPSEKILAAIQTREVLRIG</sequence>
<comment type="caution">
    <text evidence="7">The sequence shown here is derived from an EMBL/GenBank/DDBJ whole genome shotgun (WGS) entry which is preliminary data.</text>
</comment>
<comment type="cofactor">
    <cofactor evidence="1">
        <name>[4Fe-4S] cluster</name>
        <dbReference type="ChEBI" id="CHEBI:49883"/>
    </cofactor>
</comment>
<evidence type="ECO:0000256" key="1">
    <source>
        <dbReference type="ARBA" id="ARBA00001966"/>
    </source>
</evidence>
<dbReference type="GeneID" id="82535514"/>
<dbReference type="GO" id="GO:0003824">
    <property type="term" value="F:catalytic activity"/>
    <property type="evidence" value="ECO:0007669"/>
    <property type="project" value="InterPro"/>
</dbReference>
<keyword evidence="2" id="KW-0949">S-adenosyl-L-methionine</keyword>
<dbReference type="RefSeq" id="WP_115551388.1">
    <property type="nucleotide sequence ID" value="NZ_CAPHNE010000002.1"/>
</dbReference>
<keyword evidence="4" id="KW-0408">Iron</keyword>
<dbReference type="Gene3D" id="3.20.20.70">
    <property type="entry name" value="Aldolase class I"/>
    <property type="match status" value="1"/>
</dbReference>
<feature type="domain" description="Radical SAM core" evidence="6">
    <location>
        <begin position="74"/>
        <end position="183"/>
    </location>
</feature>
<keyword evidence="8" id="KW-1185">Reference proteome</keyword>
<reference evidence="7 8" key="1">
    <citation type="submission" date="2018-04" db="EMBL/GenBank/DDBJ databases">
        <title>Novel Campyloabacter and Helicobacter Species and Strains.</title>
        <authorList>
            <person name="Mannion A.J."/>
            <person name="Shen Z."/>
            <person name="Fox J.G."/>
        </authorList>
    </citation>
    <scope>NUCLEOTIDE SEQUENCE [LARGE SCALE GENOMIC DNA]</scope>
    <source>
        <strain evidence="7 8">MIT 99-5101</strain>
    </source>
</reference>
<keyword evidence="5" id="KW-0411">Iron-sulfur</keyword>
<name>A0A3D8IFN5_9HELI</name>